<dbReference type="GO" id="GO:0009927">
    <property type="term" value="F:histidine phosphotransfer kinase activity"/>
    <property type="evidence" value="ECO:0007669"/>
    <property type="project" value="TreeGrafter"/>
</dbReference>
<dbReference type="EMBL" id="QJJQ01000026">
    <property type="protein sequence ID" value="PXW80488.1"/>
    <property type="molecule type" value="Genomic_DNA"/>
</dbReference>
<dbReference type="Gene3D" id="3.40.50.2300">
    <property type="match status" value="1"/>
</dbReference>
<feature type="transmembrane region" description="Helical" evidence="13">
    <location>
        <begin position="226"/>
        <end position="243"/>
    </location>
</feature>
<dbReference type="InterPro" id="IPR003661">
    <property type="entry name" value="HisK_dim/P_dom"/>
</dbReference>
<keyword evidence="17" id="KW-1185">Reference proteome</keyword>
<dbReference type="SMART" id="SM00388">
    <property type="entry name" value="HisKA"/>
    <property type="match status" value="2"/>
</dbReference>
<keyword evidence="5 12" id="KW-0597">Phosphoprotein</keyword>
<evidence type="ECO:0000256" key="8">
    <source>
        <dbReference type="ARBA" id="ARBA00022777"/>
    </source>
</evidence>
<dbReference type="CDD" id="cd00082">
    <property type="entry name" value="HisKA"/>
    <property type="match status" value="2"/>
</dbReference>
<evidence type="ECO:0000256" key="5">
    <source>
        <dbReference type="ARBA" id="ARBA00022553"/>
    </source>
</evidence>
<feature type="domain" description="Response regulatory" evidence="15">
    <location>
        <begin position="693"/>
        <end position="809"/>
    </location>
</feature>
<dbReference type="InterPro" id="IPR001789">
    <property type="entry name" value="Sig_transdc_resp-reg_receiver"/>
</dbReference>
<comment type="catalytic activity">
    <reaction evidence="1">
        <text>ATP + protein L-histidine = ADP + protein N-phospho-L-histidine.</text>
        <dbReference type="EC" id="2.7.13.3"/>
    </reaction>
</comment>
<sequence length="1092" mass="124210">MMKNTLKLCMTILIIFIFCLWIRDTVQGHTSLEHNTLIILDEKTVNKDLYETFLILSDNEKKLSIEEVASGKYDAEFVPTEAFDSKIGFFEIAKWVKFDLRNESNEKEWVLEFAFPLIYQIHIYTEDESGINKVVTSGADFPFAEREINHKHFIFNLDINPYETKTYYILIYGGGDLHPPINIWENDAFIEKIQTEHILFGFFYGIITIMILYNLFLYFSLRIRSYLYYVLAISCTLIGYMALNGDGFKYLWPSYPAWNLISVSVWVSLACMFILLFTKEFLDTKRNVPLFKVVSIILIGLNVMILLFLPINHFISLNIMFLSTFSTFTAVVTVGFICLFRGVREARFFVIGWLVFLSGTFITILERAAVIPYSMFTEYVGQGALTIEVALLSLALADKINIMRKEKEKAERTARESQELAIESLRRTDELKDEFLAITSHELRTPLYGMIGIAESLRDGVVGKLSHDMSTQLDMIIMSGRRLSHLVNDILDFSKLKHNKLAIEFKQVNLFDLVQVVFTICQPLLKDKPVRLVNRVSSDLAPILADPDRLQQIMYNLVGNSIKYTDFGEVRITAELVNNELVKVYVSDTGKGIALEYQKDIFEPFQQGISATSEPIAGTGIGLSIAKKLISLHGGEITVQSEVGKGTIFSFTLQLGHLQGQAEEEIAVSLKPFSHFDPVLTKPNIYLNKKAIRVLVVDDELINLQVVMNQLMLEGMDVMKATCGEEALQLVNQHSFDLVILDIMMPKMTGYEVCERLRQTYSLLELPILMLTAKSQVHDKIMAFEVGANDYVTTPCDKEELLSRVKTLAQLKSMNDELTTLNVKLETKVKERTKALELANEDLSDKNQSLIEMAESKRNLLANIAHDLGTPVMLLHSYIQALHGGLITGEDEYYYKLVDDKVKVLNRLIDDLTDLSYLEAGRTSLHLQTYDLFSWLERVYQNLALEVQTYGRKFIVDPVHLIENQFNCSIDLERIDQVLTNIVSNAVKHTTDEEGIIKMTTALSSDKDCLIIGLRDNGIGISRKMLPLIFDRFYQQPSITLDKKQTGSGIGLAIVKEIIQGHHGKVWAESEKNVGSTFYISLPIKNRQKDTV</sequence>
<organism evidence="16 17">
    <name type="scientific">Pseudogracilibacillus auburnensis</name>
    <dbReference type="NCBI Taxonomy" id="1494959"/>
    <lineage>
        <taxon>Bacteria</taxon>
        <taxon>Bacillati</taxon>
        <taxon>Bacillota</taxon>
        <taxon>Bacilli</taxon>
        <taxon>Bacillales</taxon>
        <taxon>Bacillaceae</taxon>
        <taxon>Pseudogracilibacillus</taxon>
    </lineage>
</organism>
<evidence type="ECO:0000256" key="3">
    <source>
        <dbReference type="ARBA" id="ARBA00012438"/>
    </source>
</evidence>
<dbReference type="Pfam" id="PF07696">
    <property type="entry name" value="7TMR-DISMED2"/>
    <property type="match status" value="1"/>
</dbReference>
<feature type="transmembrane region" description="Helical" evidence="13">
    <location>
        <begin position="317"/>
        <end position="339"/>
    </location>
</feature>
<dbReference type="GO" id="GO:0000155">
    <property type="term" value="F:phosphorelay sensor kinase activity"/>
    <property type="evidence" value="ECO:0007669"/>
    <property type="project" value="InterPro"/>
</dbReference>
<dbReference type="CDD" id="cd16922">
    <property type="entry name" value="HATPase_EvgS-ArcB-TorS-like"/>
    <property type="match status" value="1"/>
</dbReference>
<dbReference type="AlphaFoldDB" id="A0A2V3VI29"/>
<evidence type="ECO:0000256" key="11">
    <source>
        <dbReference type="ARBA" id="ARBA00023136"/>
    </source>
</evidence>
<dbReference type="GO" id="GO:0005886">
    <property type="term" value="C:plasma membrane"/>
    <property type="evidence" value="ECO:0007669"/>
    <property type="project" value="UniProtKB-SubCell"/>
</dbReference>
<dbReference type="InterPro" id="IPR003594">
    <property type="entry name" value="HATPase_dom"/>
</dbReference>
<keyword evidence="13" id="KW-0812">Transmembrane</keyword>
<dbReference type="Gene3D" id="3.30.565.10">
    <property type="entry name" value="Histidine kinase-like ATPase, C-terminal domain"/>
    <property type="match status" value="2"/>
</dbReference>
<evidence type="ECO:0000256" key="7">
    <source>
        <dbReference type="ARBA" id="ARBA00022741"/>
    </source>
</evidence>
<dbReference type="CDD" id="cd00075">
    <property type="entry name" value="HATPase"/>
    <property type="match status" value="1"/>
</dbReference>
<protein>
    <recommendedName>
        <fullName evidence="3">histidine kinase</fullName>
        <ecNumber evidence="3">2.7.13.3</ecNumber>
    </recommendedName>
</protein>
<keyword evidence="10" id="KW-0902">Two-component regulatory system</keyword>
<name>A0A2V3VI29_9BACI</name>
<feature type="domain" description="Histidine kinase" evidence="14">
    <location>
        <begin position="863"/>
        <end position="1086"/>
    </location>
</feature>
<dbReference type="Pfam" id="PF00072">
    <property type="entry name" value="Response_reg"/>
    <property type="match status" value="1"/>
</dbReference>
<dbReference type="Proteomes" id="UP000247978">
    <property type="component" value="Unassembled WGS sequence"/>
</dbReference>
<evidence type="ECO:0000256" key="2">
    <source>
        <dbReference type="ARBA" id="ARBA00004651"/>
    </source>
</evidence>
<evidence type="ECO:0000256" key="6">
    <source>
        <dbReference type="ARBA" id="ARBA00022679"/>
    </source>
</evidence>
<dbReference type="RefSeq" id="WP_110397562.1">
    <property type="nucleotide sequence ID" value="NZ_JBHUHB010000001.1"/>
</dbReference>
<evidence type="ECO:0000259" key="15">
    <source>
        <dbReference type="PROSITE" id="PS50110"/>
    </source>
</evidence>
<feature type="transmembrane region" description="Helical" evidence="13">
    <location>
        <begin position="255"/>
        <end position="278"/>
    </location>
</feature>
<keyword evidence="4" id="KW-1003">Cell membrane</keyword>
<dbReference type="InterPro" id="IPR011623">
    <property type="entry name" value="7TMR_DISM_rcpt_extracell_dom1"/>
</dbReference>
<evidence type="ECO:0000313" key="16">
    <source>
        <dbReference type="EMBL" id="PXW80488.1"/>
    </source>
</evidence>
<dbReference type="Gene3D" id="1.10.287.130">
    <property type="match status" value="2"/>
</dbReference>
<proteinExistence type="predicted"/>
<evidence type="ECO:0000256" key="12">
    <source>
        <dbReference type="PROSITE-ProRule" id="PRU00169"/>
    </source>
</evidence>
<dbReference type="Pfam" id="PF00512">
    <property type="entry name" value="HisKA"/>
    <property type="match status" value="2"/>
</dbReference>
<dbReference type="InterPro" id="IPR011006">
    <property type="entry name" value="CheY-like_superfamily"/>
</dbReference>
<evidence type="ECO:0000256" key="1">
    <source>
        <dbReference type="ARBA" id="ARBA00000085"/>
    </source>
</evidence>
<dbReference type="InterPro" id="IPR011622">
    <property type="entry name" value="7TMR_DISM_rcpt_extracell_dom2"/>
</dbReference>
<dbReference type="PANTHER" id="PTHR43047:SF72">
    <property type="entry name" value="OSMOSENSING HISTIDINE PROTEIN KINASE SLN1"/>
    <property type="match status" value="1"/>
</dbReference>
<feature type="transmembrane region" description="Helical" evidence="13">
    <location>
        <begin position="290"/>
        <end position="311"/>
    </location>
</feature>
<dbReference type="SUPFAM" id="SSF52172">
    <property type="entry name" value="CheY-like"/>
    <property type="match status" value="1"/>
</dbReference>
<dbReference type="PROSITE" id="PS50109">
    <property type="entry name" value="HIS_KIN"/>
    <property type="match status" value="2"/>
</dbReference>
<dbReference type="SUPFAM" id="SSF55874">
    <property type="entry name" value="ATPase domain of HSP90 chaperone/DNA topoisomerase II/histidine kinase"/>
    <property type="match status" value="2"/>
</dbReference>
<dbReference type="PROSITE" id="PS50110">
    <property type="entry name" value="RESPONSE_REGULATORY"/>
    <property type="match status" value="1"/>
</dbReference>
<evidence type="ECO:0000313" key="17">
    <source>
        <dbReference type="Proteomes" id="UP000247978"/>
    </source>
</evidence>
<feature type="transmembrane region" description="Helical" evidence="13">
    <location>
        <begin position="198"/>
        <end position="219"/>
    </location>
</feature>
<dbReference type="FunFam" id="3.30.565.10:FF:000006">
    <property type="entry name" value="Sensor histidine kinase WalK"/>
    <property type="match status" value="1"/>
</dbReference>
<evidence type="ECO:0000256" key="4">
    <source>
        <dbReference type="ARBA" id="ARBA00022475"/>
    </source>
</evidence>
<keyword evidence="13" id="KW-1133">Transmembrane helix</keyword>
<dbReference type="Gene3D" id="2.60.40.2380">
    <property type="match status" value="1"/>
</dbReference>
<keyword evidence="7" id="KW-0547">Nucleotide-binding</keyword>
<dbReference type="InterPro" id="IPR004358">
    <property type="entry name" value="Sig_transdc_His_kin-like_C"/>
</dbReference>
<comment type="subcellular location">
    <subcellularLocation>
        <location evidence="2">Cell membrane</location>
        <topology evidence="2">Multi-pass membrane protein</topology>
    </subcellularLocation>
</comment>
<gene>
    <name evidence="16" type="ORF">DFR56_12614</name>
</gene>
<dbReference type="InterPro" id="IPR036097">
    <property type="entry name" value="HisK_dim/P_sf"/>
</dbReference>
<evidence type="ECO:0000256" key="13">
    <source>
        <dbReference type="SAM" id="Phobius"/>
    </source>
</evidence>
<dbReference type="CDD" id="cd17574">
    <property type="entry name" value="REC_OmpR"/>
    <property type="match status" value="1"/>
</dbReference>
<feature type="transmembrane region" description="Helical" evidence="13">
    <location>
        <begin position="351"/>
        <end position="373"/>
    </location>
</feature>
<keyword evidence="6" id="KW-0808">Transferase</keyword>
<dbReference type="SUPFAM" id="SSF47384">
    <property type="entry name" value="Homodimeric domain of signal transducing histidine kinase"/>
    <property type="match status" value="2"/>
</dbReference>
<dbReference type="Pfam" id="PF07695">
    <property type="entry name" value="7TMR-DISM_7TM"/>
    <property type="match status" value="1"/>
</dbReference>
<dbReference type="Pfam" id="PF02518">
    <property type="entry name" value="HATPase_c"/>
    <property type="match status" value="2"/>
</dbReference>
<dbReference type="SMART" id="SM00387">
    <property type="entry name" value="HATPase_c"/>
    <property type="match status" value="2"/>
</dbReference>
<dbReference type="GO" id="GO:0005524">
    <property type="term" value="F:ATP binding"/>
    <property type="evidence" value="ECO:0007669"/>
    <property type="project" value="UniProtKB-KW"/>
</dbReference>
<dbReference type="PANTHER" id="PTHR43047">
    <property type="entry name" value="TWO-COMPONENT HISTIDINE PROTEIN KINASE"/>
    <property type="match status" value="1"/>
</dbReference>
<reference evidence="16 17" key="1">
    <citation type="submission" date="2018-05" db="EMBL/GenBank/DDBJ databases">
        <title>Genomic Encyclopedia of Type Strains, Phase IV (KMG-IV): sequencing the most valuable type-strain genomes for metagenomic binning, comparative biology and taxonomic classification.</title>
        <authorList>
            <person name="Goeker M."/>
        </authorList>
    </citation>
    <scope>NUCLEOTIDE SEQUENCE [LARGE SCALE GENOMIC DNA]</scope>
    <source>
        <strain evidence="16 17">DSM 28556</strain>
    </source>
</reference>
<dbReference type="PRINTS" id="PR00344">
    <property type="entry name" value="BCTRLSENSOR"/>
</dbReference>
<dbReference type="InterPro" id="IPR036890">
    <property type="entry name" value="HATPase_C_sf"/>
</dbReference>
<accession>A0A2V3VI29</accession>
<evidence type="ECO:0000259" key="14">
    <source>
        <dbReference type="PROSITE" id="PS50109"/>
    </source>
</evidence>
<evidence type="ECO:0000256" key="10">
    <source>
        <dbReference type="ARBA" id="ARBA00023012"/>
    </source>
</evidence>
<dbReference type="EC" id="2.7.13.3" evidence="3"/>
<feature type="domain" description="Histidine kinase" evidence="14">
    <location>
        <begin position="438"/>
        <end position="657"/>
    </location>
</feature>
<keyword evidence="11 13" id="KW-0472">Membrane</keyword>
<comment type="caution">
    <text evidence="16">The sequence shown here is derived from an EMBL/GenBank/DDBJ whole genome shotgun (WGS) entry which is preliminary data.</text>
</comment>
<evidence type="ECO:0000256" key="9">
    <source>
        <dbReference type="ARBA" id="ARBA00022840"/>
    </source>
</evidence>
<dbReference type="SMART" id="SM00448">
    <property type="entry name" value="REC"/>
    <property type="match status" value="1"/>
</dbReference>
<keyword evidence="9" id="KW-0067">ATP-binding</keyword>
<feature type="modified residue" description="4-aspartylphosphate" evidence="12">
    <location>
        <position position="742"/>
    </location>
</feature>
<dbReference type="FunFam" id="3.30.565.10:FF:000023">
    <property type="entry name" value="PAS domain-containing sensor histidine kinase"/>
    <property type="match status" value="1"/>
</dbReference>
<keyword evidence="8 16" id="KW-0418">Kinase</keyword>
<dbReference type="InterPro" id="IPR005467">
    <property type="entry name" value="His_kinase_dom"/>
</dbReference>